<gene>
    <name evidence="9" type="primary">ribH</name>
    <name evidence="10" type="ORF">BU251_05895</name>
</gene>
<dbReference type="NCBIfam" id="NF000812">
    <property type="entry name" value="PRK00061.1-4"/>
    <property type="match status" value="1"/>
</dbReference>
<comment type="function">
    <text evidence="7 9">Catalyzes the formation of 6,7-dimethyl-8-ribityllumazine by condensation of 5-amino-6-(D-ribitylamino)uracil with 3,4-dihydroxy-2-butanone 4-phosphate. This is the penultimate step in the biosynthesis of riboflavin.</text>
</comment>
<dbReference type="PANTHER" id="PTHR21058">
    <property type="entry name" value="6,7-DIMETHYL-8-RIBITYLLUMAZINE SYNTHASE DMRL SYNTHASE LUMAZINE SYNTHASE"/>
    <property type="match status" value="1"/>
</dbReference>
<proteinExistence type="inferred from homology"/>
<feature type="binding site" evidence="9">
    <location>
        <position position="128"/>
    </location>
    <ligand>
        <name>(2S)-2-hydroxy-3-oxobutyl phosphate</name>
        <dbReference type="ChEBI" id="CHEBI:58830"/>
    </ligand>
</feature>
<evidence type="ECO:0000256" key="8">
    <source>
        <dbReference type="ARBA" id="ARBA00072606"/>
    </source>
</evidence>
<dbReference type="SUPFAM" id="SSF52121">
    <property type="entry name" value="Lumazine synthase"/>
    <property type="match status" value="1"/>
</dbReference>
<dbReference type="FunFam" id="3.40.50.960:FF:000001">
    <property type="entry name" value="6,7-dimethyl-8-ribityllumazine synthase"/>
    <property type="match status" value="1"/>
</dbReference>
<feature type="binding site" evidence="9">
    <location>
        <begin position="57"/>
        <end position="59"/>
    </location>
    <ligand>
        <name>5-amino-6-(D-ribitylamino)uracil</name>
        <dbReference type="ChEBI" id="CHEBI:15934"/>
    </ligand>
</feature>
<name>A0A410P5P7_VELA1</name>
<keyword evidence="11" id="KW-1185">Reference proteome</keyword>
<feature type="binding site" evidence="9">
    <location>
        <position position="23"/>
    </location>
    <ligand>
        <name>5-amino-6-(D-ribitylamino)uracil</name>
        <dbReference type="ChEBI" id="CHEBI:15934"/>
    </ligand>
</feature>
<feature type="active site" description="Proton donor" evidence="9">
    <location>
        <position position="89"/>
    </location>
</feature>
<dbReference type="RefSeq" id="WP_128700097.1">
    <property type="nucleotide sequence ID" value="NZ_CP019384.1"/>
</dbReference>
<feature type="binding site" evidence="9">
    <location>
        <begin position="86"/>
        <end position="87"/>
    </location>
    <ligand>
        <name>(2S)-2-hydroxy-3-oxobutyl phosphate</name>
        <dbReference type="ChEBI" id="CHEBI:58830"/>
    </ligand>
</feature>
<dbReference type="AlphaFoldDB" id="A0A410P5P7"/>
<dbReference type="UniPathway" id="UPA00275">
    <property type="reaction ID" value="UER00404"/>
</dbReference>
<evidence type="ECO:0000256" key="9">
    <source>
        <dbReference type="HAMAP-Rule" id="MF_00178"/>
    </source>
</evidence>
<dbReference type="NCBIfam" id="TIGR00114">
    <property type="entry name" value="lumazine-synth"/>
    <property type="match status" value="1"/>
</dbReference>
<dbReference type="HAMAP" id="MF_00178">
    <property type="entry name" value="Lumazine_synth"/>
    <property type="match status" value="1"/>
</dbReference>
<feature type="binding site" evidence="9">
    <location>
        <begin position="81"/>
        <end position="83"/>
    </location>
    <ligand>
        <name>5-amino-6-(D-ribitylamino)uracil</name>
        <dbReference type="ChEBI" id="CHEBI:15934"/>
    </ligand>
</feature>
<evidence type="ECO:0000313" key="10">
    <source>
        <dbReference type="EMBL" id="QAT17294.1"/>
    </source>
</evidence>
<dbReference type="CDD" id="cd09209">
    <property type="entry name" value="Lumazine_synthase-I"/>
    <property type="match status" value="1"/>
</dbReference>
<dbReference type="GO" id="GO:0009349">
    <property type="term" value="C:riboflavin synthase complex"/>
    <property type="evidence" value="ECO:0007669"/>
    <property type="project" value="UniProtKB-UniRule"/>
</dbReference>
<dbReference type="Pfam" id="PF00885">
    <property type="entry name" value="DMRL_synthase"/>
    <property type="match status" value="1"/>
</dbReference>
<dbReference type="EMBL" id="CP019384">
    <property type="protein sequence ID" value="QAT17294.1"/>
    <property type="molecule type" value="Genomic_DNA"/>
</dbReference>
<sequence>MYKVNEGSLVVKAKKFGIVVSRFNDFVTKALLEGCCDTLKRHGAKETDVEVYWVPGAFEIPTVAMHVVKSKKFDAVVCLGTVIRGDTPHFDFIASEAAKGIASVSMQTGVPVIFGVITADTMEQAIERAGTKGGNKGKDAALNAIEMVNLLDII</sequence>
<dbReference type="PANTHER" id="PTHR21058:SF0">
    <property type="entry name" value="6,7-DIMETHYL-8-RIBITYLLUMAZINE SYNTHASE"/>
    <property type="match status" value="1"/>
</dbReference>
<evidence type="ECO:0000256" key="4">
    <source>
        <dbReference type="ARBA" id="ARBA00022619"/>
    </source>
</evidence>
<dbReference type="InterPro" id="IPR036467">
    <property type="entry name" value="LS/RS_sf"/>
</dbReference>
<evidence type="ECO:0000256" key="1">
    <source>
        <dbReference type="ARBA" id="ARBA00004917"/>
    </source>
</evidence>
<dbReference type="GO" id="GO:0009231">
    <property type="term" value="P:riboflavin biosynthetic process"/>
    <property type="evidence" value="ECO:0007669"/>
    <property type="project" value="UniProtKB-UniRule"/>
</dbReference>
<evidence type="ECO:0000313" key="11">
    <source>
        <dbReference type="Proteomes" id="UP000287243"/>
    </source>
</evidence>
<evidence type="ECO:0000256" key="7">
    <source>
        <dbReference type="ARBA" id="ARBA00058151"/>
    </source>
</evidence>
<dbReference type="KEGG" id="vai:BU251_05895"/>
<comment type="similarity">
    <text evidence="2 9">Belongs to the DMRL synthase family.</text>
</comment>
<feature type="binding site" evidence="9">
    <location>
        <position position="114"/>
    </location>
    <ligand>
        <name>5-amino-6-(D-ribitylamino)uracil</name>
        <dbReference type="ChEBI" id="CHEBI:15934"/>
    </ligand>
</feature>
<dbReference type="Gene3D" id="3.40.50.960">
    <property type="entry name" value="Lumazine/riboflavin synthase"/>
    <property type="match status" value="1"/>
</dbReference>
<evidence type="ECO:0000256" key="5">
    <source>
        <dbReference type="ARBA" id="ARBA00022679"/>
    </source>
</evidence>
<reference evidence="10 11" key="1">
    <citation type="submission" date="2017-01" db="EMBL/GenBank/DDBJ databases">
        <title>First insights into the biology of 'candidatus Vampirococcus archaeovorus'.</title>
        <authorList>
            <person name="Kizina J."/>
            <person name="Jordan S."/>
            <person name="Stueber K."/>
            <person name="Reinhardt R."/>
            <person name="Harder J."/>
        </authorList>
    </citation>
    <scope>NUCLEOTIDE SEQUENCE [LARGE SCALE GENOMIC DNA]</scope>
    <source>
        <strain evidence="10 11">LiM</strain>
    </source>
</reference>
<dbReference type="InterPro" id="IPR002180">
    <property type="entry name" value="LS/RS"/>
</dbReference>
<keyword evidence="5 9" id="KW-0808">Transferase</keyword>
<keyword evidence="4 9" id="KW-0686">Riboflavin biosynthesis</keyword>
<dbReference type="Proteomes" id="UP000287243">
    <property type="component" value="Chromosome"/>
</dbReference>
<evidence type="ECO:0000256" key="3">
    <source>
        <dbReference type="ARBA" id="ARBA00012664"/>
    </source>
</evidence>
<dbReference type="GO" id="GO:0005829">
    <property type="term" value="C:cytosol"/>
    <property type="evidence" value="ECO:0007669"/>
    <property type="project" value="TreeGrafter"/>
</dbReference>
<evidence type="ECO:0000256" key="2">
    <source>
        <dbReference type="ARBA" id="ARBA00007424"/>
    </source>
</evidence>
<dbReference type="InterPro" id="IPR034964">
    <property type="entry name" value="LS"/>
</dbReference>
<comment type="catalytic activity">
    <reaction evidence="6 9">
        <text>(2S)-2-hydroxy-3-oxobutyl phosphate + 5-amino-6-(D-ribitylamino)uracil = 6,7-dimethyl-8-(1-D-ribityl)lumazine + phosphate + 2 H2O + H(+)</text>
        <dbReference type="Rhea" id="RHEA:26152"/>
        <dbReference type="ChEBI" id="CHEBI:15377"/>
        <dbReference type="ChEBI" id="CHEBI:15378"/>
        <dbReference type="ChEBI" id="CHEBI:15934"/>
        <dbReference type="ChEBI" id="CHEBI:43474"/>
        <dbReference type="ChEBI" id="CHEBI:58201"/>
        <dbReference type="ChEBI" id="CHEBI:58830"/>
        <dbReference type="EC" id="2.5.1.78"/>
    </reaction>
</comment>
<organism evidence="10 11">
    <name type="scientific">Velamenicoccus archaeovorus</name>
    <dbReference type="NCBI Taxonomy" id="1930593"/>
    <lineage>
        <taxon>Bacteria</taxon>
        <taxon>Pseudomonadati</taxon>
        <taxon>Candidatus Omnitrophota</taxon>
        <taxon>Candidatus Velamenicoccus</taxon>
    </lineage>
</organism>
<evidence type="ECO:0000256" key="6">
    <source>
        <dbReference type="ARBA" id="ARBA00048785"/>
    </source>
</evidence>
<protein>
    <recommendedName>
        <fullName evidence="8 9">6,7-dimethyl-8-ribityllumazine synthase</fullName>
        <shortName evidence="9">DMRL synthase</shortName>
        <shortName evidence="9">LS</shortName>
        <shortName evidence="9">Lumazine synthase</shortName>
        <ecNumber evidence="3 9">2.5.1.78</ecNumber>
    </recommendedName>
</protein>
<dbReference type="OrthoDB" id="9809709at2"/>
<dbReference type="GO" id="GO:0000906">
    <property type="term" value="F:6,7-dimethyl-8-ribityllumazine synthase activity"/>
    <property type="evidence" value="ECO:0007669"/>
    <property type="project" value="UniProtKB-UniRule"/>
</dbReference>
<comment type="pathway">
    <text evidence="1 9">Cofactor biosynthesis; riboflavin biosynthesis; riboflavin from 2-hydroxy-3-oxobutyl phosphate and 5-amino-6-(D-ribitylamino)uracil: step 1/2.</text>
</comment>
<dbReference type="EC" id="2.5.1.78" evidence="3 9"/>
<accession>A0A410P5P7</accession>